<organism evidence="5 6">
    <name type="scientific">Cellulomonas gilvus (strain ATCC 13127 / NRRL B-14078)</name>
    <name type="common">Cellvibrio gilvus</name>
    <dbReference type="NCBI Taxonomy" id="593907"/>
    <lineage>
        <taxon>Bacteria</taxon>
        <taxon>Bacillati</taxon>
        <taxon>Actinomycetota</taxon>
        <taxon>Actinomycetes</taxon>
        <taxon>Micrococcales</taxon>
        <taxon>Cellulomonadaceae</taxon>
        <taxon>Cellulomonas</taxon>
    </lineage>
</organism>
<keyword evidence="3 5" id="KW-0808">Transferase</keyword>
<dbReference type="EMBL" id="CP002665">
    <property type="protein sequence ID" value="AEI11590.1"/>
    <property type="molecule type" value="Genomic_DNA"/>
</dbReference>
<dbReference type="CDD" id="cd00761">
    <property type="entry name" value="Glyco_tranf_GTA_type"/>
    <property type="match status" value="1"/>
</dbReference>
<dbReference type="InterPro" id="IPR001173">
    <property type="entry name" value="Glyco_trans_2-like"/>
</dbReference>
<accession>F8A0W8</accession>
<evidence type="ECO:0000256" key="1">
    <source>
        <dbReference type="ARBA" id="ARBA00006739"/>
    </source>
</evidence>
<protein>
    <submittedName>
        <fullName evidence="5">Glycosyl transferase family 2</fullName>
    </submittedName>
</protein>
<dbReference type="Gene3D" id="3.90.550.10">
    <property type="entry name" value="Spore Coat Polysaccharide Biosynthesis Protein SpsA, Chain A"/>
    <property type="match status" value="1"/>
</dbReference>
<dbReference type="PANTHER" id="PTHR43685:SF5">
    <property type="entry name" value="GLYCOSYLTRANSFERASE EPSE-RELATED"/>
    <property type="match status" value="1"/>
</dbReference>
<comment type="similarity">
    <text evidence="1">Belongs to the glycosyltransferase 2 family.</text>
</comment>
<sequence length="784" mass="85062">MTGTADRSTAVARQVVEQWSHRFAEFDHEAVERTALRTRSTDVREVLAHAAAGRGFAETLALVAAGGLEHVHEPRWLESLALVVGLQDLEESDTADACALYRALALAHGPTWLELRHRIAYAELLLIADERQEAAAFVDAALDGVDQGKFLRVDLHNPAHGGDPAAWTDAWRQRFEERGLPAPTVDESAATRFDGLVAPRVPVRTGGPFVSVVMTAFRPGADLLVAARSILAQSWRNLELIVVDDASGPEFDDVLRAVEGLDDRVEVVRLETNGGTYRARNVGIEHARGSIVAGMDSDDWSHPLRLELQLRPFLDDPDVVATRCRAWTVSPALHLHRRGVWPERWCEGSLMFRRDIVRALGGYVDARKSADSELVGRLRAAGRTVVDVPLPLWITRITPETLSRADFRAGWHHPARVTMRGSWEGWHARVREGARSAVADGSSPHVPDRLAAAPAVEPRYDLVLVGDWRFDTPAARQWSELAGSAARAGLRVAVCQMDDPWTPVKPIWAPAGAAVELATDGVVGLVSLDDARAARLLLVVDARSLVLVDRAASSGLRADRVAVVGSAVQGWDAPTCERAAQQLWGVPVTWLPTSAAVRSRLLADGAALHHRELAATVDPGAWRRAPAVRHRRPAAVGALVGRREGRWTVPGGLDRGPEAGTAVVHVADRLVEGRVEGSRRRDLALLRGSDIPYRELLALIDVLVLDPGLEQVERIALECAAAGVVVTAETSDGMPGVVPWREVQRAWSDARALARLRSQAAIGLEAHAVTTAVATLHELIGAER</sequence>
<dbReference type="Pfam" id="PF00535">
    <property type="entry name" value="Glycos_transf_2"/>
    <property type="match status" value="1"/>
</dbReference>
<reference evidence="6" key="1">
    <citation type="submission" date="2011-04" db="EMBL/GenBank/DDBJ databases">
        <title>Complete sequence of Cellvibrio gilvus ATCC 13127.</title>
        <authorList>
            <person name="Lucas S."/>
            <person name="Han J."/>
            <person name="Lapidus A."/>
            <person name="Cheng J.-F."/>
            <person name="Goodwin L."/>
            <person name="Pitluck S."/>
            <person name="Peters L."/>
            <person name="Munk A."/>
            <person name="Detter J.C."/>
            <person name="Han C."/>
            <person name="Tapia R."/>
            <person name="Land M."/>
            <person name="Hauser L."/>
            <person name="Kyrpides N."/>
            <person name="Ivanova N."/>
            <person name="Ovchinnikova G."/>
            <person name="Pagani I."/>
            <person name="Mead D."/>
            <person name="Brumm P."/>
            <person name="Woyke T."/>
        </authorList>
    </citation>
    <scope>NUCLEOTIDE SEQUENCE [LARGE SCALE GENOMIC DNA]</scope>
    <source>
        <strain evidence="6">ATCC 13127 / NRRL B-14078</strain>
    </source>
</reference>
<dbReference type="InterPro" id="IPR050834">
    <property type="entry name" value="Glycosyltransf_2"/>
</dbReference>
<dbReference type="Proteomes" id="UP000000485">
    <property type="component" value="Chromosome"/>
</dbReference>
<dbReference type="HOGENOM" id="CLU_340307_0_0_11"/>
<evidence type="ECO:0000313" key="6">
    <source>
        <dbReference type="Proteomes" id="UP000000485"/>
    </source>
</evidence>
<dbReference type="SUPFAM" id="SSF53448">
    <property type="entry name" value="Nucleotide-diphospho-sugar transferases"/>
    <property type="match status" value="1"/>
</dbReference>
<gene>
    <name evidence="5" type="ordered locus">Celgi_1071</name>
</gene>
<dbReference type="PANTHER" id="PTHR43685">
    <property type="entry name" value="GLYCOSYLTRANSFERASE"/>
    <property type="match status" value="1"/>
</dbReference>
<dbReference type="AlphaFoldDB" id="F8A0W8"/>
<dbReference type="GO" id="GO:0016757">
    <property type="term" value="F:glycosyltransferase activity"/>
    <property type="evidence" value="ECO:0007669"/>
    <property type="project" value="UniProtKB-KW"/>
</dbReference>
<feature type="domain" description="Glycosyltransferase 2-like" evidence="4">
    <location>
        <begin position="211"/>
        <end position="326"/>
    </location>
</feature>
<evidence type="ECO:0000259" key="4">
    <source>
        <dbReference type="Pfam" id="PF00535"/>
    </source>
</evidence>
<evidence type="ECO:0000256" key="3">
    <source>
        <dbReference type="ARBA" id="ARBA00022679"/>
    </source>
</evidence>
<keyword evidence="6" id="KW-1185">Reference proteome</keyword>
<dbReference type="STRING" id="593907.Celgi_1071"/>
<dbReference type="KEGG" id="cga:Celgi_1071"/>
<proteinExistence type="inferred from homology"/>
<dbReference type="eggNOG" id="COG0463">
    <property type="taxonomic scope" value="Bacteria"/>
</dbReference>
<name>F8A0W8_CELGA</name>
<evidence type="ECO:0000313" key="5">
    <source>
        <dbReference type="EMBL" id="AEI11590.1"/>
    </source>
</evidence>
<keyword evidence="2" id="KW-0328">Glycosyltransferase</keyword>
<evidence type="ECO:0000256" key="2">
    <source>
        <dbReference type="ARBA" id="ARBA00022676"/>
    </source>
</evidence>
<dbReference type="InterPro" id="IPR029044">
    <property type="entry name" value="Nucleotide-diphossugar_trans"/>
</dbReference>
<dbReference type="RefSeq" id="WP_013883109.1">
    <property type="nucleotide sequence ID" value="NC_015671.1"/>
</dbReference>